<keyword evidence="4 5" id="KW-0472">Membrane</keyword>
<evidence type="ECO:0000256" key="4">
    <source>
        <dbReference type="ARBA" id="ARBA00023136"/>
    </source>
</evidence>
<sequence>MGLGRFLMKMLTRAVVLTALAVGAANAQTTYTGCHNHSEQGASVEYCFGPDGSESARATYAVFGTATLPVSASASVTATGAVQTTAVTDCHSHETAIFCINGAGSEVKVEATPTGEIPSAYTDCHSHGTEQYCLDPAGEDVIVLAAAGEERTATTGDGQTTAVTACHSHETEIYCVNGDGAEVQVDATPTGEVPAQYTGCHSHGTEMYCLDAAGAEVAILSEESTTAGEAAGSAGVEEENQHCHFHAGVEHCTGGGASEEVSCGLREREYNVGLRVGTLFVILVAGAIGGFAPMMFNKIPGLKDTRVAMTMLMVVKQFGTGIIISTAFIHLYTHAELMFSNKCIGELGYEGTASAIVMAGIFLSFLIDYCGHRYVAAKEARGIIHGAAAPAIDHQAEDKRSPSGGSSDETHRRMLLAVDHHHGGGANTKLSVSVMEAGILFHSILIGLTLVVAGDSFYRTLMAVIVFHQFFEGLALGARIALLPGAIWPGKFFMALAFALITPIGMAIGIGVLNSFNGNNPATVITFGTLDALSAGILVWVGVVDMWARDWVIEGAELLHASILKTVGALLSLMCGMILMGVLGKWA</sequence>
<dbReference type="Pfam" id="PF02535">
    <property type="entry name" value="Zip"/>
    <property type="match status" value="1"/>
</dbReference>
<keyword evidence="3 5" id="KW-1133">Transmembrane helix</keyword>
<dbReference type="PANTHER" id="PTHR11040">
    <property type="entry name" value="ZINC/IRON TRANSPORTER"/>
    <property type="match status" value="1"/>
</dbReference>
<feature type="transmembrane region" description="Helical" evidence="5">
    <location>
        <begin position="308"/>
        <end position="332"/>
    </location>
</feature>
<evidence type="ECO:0000313" key="8">
    <source>
        <dbReference type="Proteomes" id="UP000073492"/>
    </source>
</evidence>
<feature type="transmembrane region" description="Helical" evidence="5">
    <location>
        <begin position="460"/>
        <end position="480"/>
    </location>
</feature>
<evidence type="ECO:0000256" key="5">
    <source>
        <dbReference type="SAM" id="Phobius"/>
    </source>
</evidence>
<feature type="transmembrane region" description="Helical" evidence="5">
    <location>
        <begin position="522"/>
        <end position="543"/>
    </location>
</feature>
<evidence type="ECO:0000313" key="7">
    <source>
        <dbReference type="EMBL" id="KXT16823.1"/>
    </source>
</evidence>
<dbReference type="InterPro" id="IPR003689">
    <property type="entry name" value="ZIP"/>
</dbReference>
<dbReference type="Proteomes" id="UP000073492">
    <property type="component" value="Unassembled WGS sequence"/>
</dbReference>
<protein>
    <submittedName>
        <fullName evidence="7">Uncharacterized protein</fullName>
    </submittedName>
</protein>
<feature type="transmembrane region" description="Helical" evidence="5">
    <location>
        <begin position="272"/>
        <end position="296"/>
    </location>
</feature>
<proteinExistence type="predicted"/>
<dbReference type="GO" id="GO:0005385">
    <property type="term" value="F:zinc ion transmembrane transporter activity"/>
    <property type="evidence" value="ECO:0007669"/>
    <property type="project" value="TreeGrafter"/>
</dbReference>
<feature type="chain" id="PRO_5007297606" evidence="6">
    <location>
        <begin position="28"/>
        <end position="587"/>
    </location>
</feature>
<feature type="transmembrane region" description="Helical" evidence="5">
    <location>
        <begin position="352"/>
        <end position="371"/>
    </location>
</feature>
<organism evidence="7 8">
    <name type="scientific">Pseudocercospora musae</name>
    <dbReference type="NCBI Taxonomy" id="113226"/>
    <lineage>
        <taxon>Eukaryota</taxon>
        <taxon>Fungi</taxon>
        <taxon>Dikarya</taxon>
        <taxon>Ascomycota</taxon>
        <taxon>Pezizomycotina</taxon>
        <taxon>Dothideomycetes</taxon>
        <taxon>Dothideomycetidae</taxon>
        <taxon>Mycosphaerellales</taxon>
        <taxon>Mycosphaerellaceae</taxon>
        <taxon>Pseudocercospora</taxon>
    </lineage>
</organism>
<feature type="transmembrane region" description="Helical" evidence="5">
    <location>
        <begin position="563"/>
        <end position="583"/>
    </location>
</feature>
<name>A0A139IPY0_9PEZI</name>
<keyword evidence="8" id="KW-1185">Reference proteome</keyword>
<dbReference type="STRING" id="113226.A0A139IPY0"/>
<gene>
    <name evidence="7" type="ORF">AC579_6790</name>
</gene>
<reference evidence="7 8" key="1">
    <citation type="submission" date="2015-07" db="EMBL/GenBank/DDBJ databases">
        <title>Comparative genomics of the Sigatoka disease complex on banana suggests a link between parallel evolutionary changes in Pseudocercospora fijiensis and Pseudocercospora eumusae and increased virulence on the banana host.</title>
        <authorList>
            <person name="Chang T.-C."/>
            <person name="Salvucci A."/>
            <person name="Crous P.W."/>
            <person name="Stergiopoulos I."/>
        </authorList>
    </citation>
    <scope>NUCLEOTIDE SEQUENCE [LARGE SCALE GENOMIC DNA]</scope>
    <source>
        <strain evidence="7 8">CBS 116634</strain>
    </source>
</reference>
<comment type="caution">
    <text evidence="7">The sequence shown here is derived from an EMBL/GenBank/DDBJ whole genome shotgun (WGS) entry which is preliminary data.</text>
</comment>
<evidence type="ECO:0000256" key="1">
    <source>
        <dbReference type="ARBA" id="ARBA00004141"/>
    </source>
</evidence>
<evidence type="ECO:0000256" key="6">
    <source>
        <dbReference type="SAM" id="SignalP"/>
    </source>
</evidence>
<feature type="transmembrane region" description="Helical" evidence="5">
    <location>
        <begin position="437"/>
        <end position="454"/>
    </location>
</feature>
<feature type="transmembrane region" description="Helical" evidence="5">
    <location>
        <begin position="492"/>
        <end position="516"/>
    </location>
</feature>
<dbReference type="EMBL" id="LFZO01000029">
    <property type="protein sequence ID" value="KXT16823.1"/>
    <property type="molecule type" value="Genomic_DNA"/>
</dbReference>
<keyword evidence="6" id="KW-0732">Signal</keyword>
<accession>A0A139IPY0</accession>
<keyword evidence="2 5" id="KW-0812">Transmembrane</keyword>
<evidence type="ECO:0000256" key="2">
    <source>
        <dbReference type="ARBA" id="ARBA00022692"/>
    </source>
</evidence>
<dbReference type="AlphaFoldDB" id="A0A139IPY0"/>
<feature type="signal peptide" evidence="6">
    <location>
        <begin position="1"/>
        <end position="27"/>
    </location>
</feature>
<dbReference type="OrthoDB" id="448280at2759"/>
<dbReference type="GO" id="GO:0005886">
    <property type="term" value="C:plasma membrane"/>
    <property type="evidence" value="ECO:0007669"/>
    <property type="project" value="TreeGrafter"/>
</dbReference>
<comment type="subcellular location">
    <subcellularLocation>
        <location evidence="1">Membrane</location>
        <topology evidence="1">Multi-pass membrane protein</topology>
    </subcellularLocation>
</comment>
<dbReference type="PANTHER" id="PTHR11040:SF44">
    <property type="entry name" value="PROTEIN ZNTC-RELATED"/>
    <property type="match status" value="1"/>
</dbReference>
<evidence type="ECO:0000256" key="3">
    <source>
        <dbReference type="ARBA" id="ARBA00022989"/>
    </source>
</evidence>